<evidence type="ECO:0000256" key="1">
    <source>
        <dbReference type="ARBA" id="ARBA00004141"/>
    </source>
</evidence>
<dbReference type="Gene3D" id="1.20.1250.20">
    <property type="entry name" value="MFS general substrate transporter like domains"/>
    <property type="match status" value="2"/>
</dbReference>
<dbReference type="SUPFAM" id="SSF103473">
    <property type="entry name" value="MFS general substrate transporter"/>
    <property type="match status" value="1"/>
</dbReference>
<sequence>MTGGCGSRSARLFLLFASIGHLILTTGLILGWSGVVLILNGEGTVAHLCDAGDAADGDASVAASPVTCPRSDVFIATIFTVGQVGATAGPIALGTLIDRIGPRYGALLCASLVVVGLMLVATGLDSKGEDAEMLLPVGFALVGAFGSGVQFTAFHIANVFEEYHGTVTSCMSAAFGVSSLIFPLMQTVWSSSGWSGATVFWAVAIMDIAWVLYATQLPMESFELGDTVEYKLGRGFYRVRSGEASSIEDKADGEGSSEGGGDTVNGSTATTDLDMKVVVADVEDGAAATAAAVAASGVAIGSRVRTPYGDGTKRERRADGVFVVALSYGTAYLQPAAVAPVLSNGVANGGAQTKPGLKKSKSLVRALSQRPERTLKQQLLSTDFLFVTAFLVFSFWRLNFYLASANVRLKLLGGEAEGNDFTEIFSWVAPFGALSAPLSGRLLDRVGLFAVALLTTLLSTIHGVVVLVPSLPLQIAAFVTYTLGLETLFAWFFTAIGRQFGYKYFGTLSGIAFVAMGLAIVPGPSVVDGLLAATDVTPQEAFRITDMVLLCLSPFMLAYCCYLRSWELRMRDQPAGTGDAGGKSEAAVALEALSVQVA</sequence>
<dbReference type="Pfam" id="PF07690">
    <property type="entry name" value="MFS_1"/>
    <property type="match status" value="1"/>
</dbReference>
<keyword evidence="7 9" id="KW-0472">Membrane</keyword>
<feature type="transmembrane region" description="Helical" evidence="9">
    <location>
        <begin position="104"/>
        <end position="121"/>
    </location>
</feature>
<evidence type="ECO:0008006" key="11">
    <source>
        <dbReference type="Google" id="ProtNLM"/>
    </source>
</evidence>
<name>A0A7S1G570_9STRA</name>
<feature type="transmembrane region" description="Helical" evidence="9">
    <location>
        <begin position="133"/>
        <end position="154"/>
    </location>
</feature>
<dbReference type="GO" id="GO:0006865">
    <property type="term" value="P:amino acid transport"/>
    <property type="evidence" value="ECO:0007669"/>
    <property type="project" value="UniProtKB-KW"/>
</dbReference>
<feature type="transmembrane region" description="Helical" evidence="9">
    <location>
        <begin position="166"/>
        <end position="185"/>
    </location>
</feature>
<feature type="transmembrane region" description="Helical" evidence="9">
    <location>
        <begin position="384"/>
        <end position="404"/>
    </location>
</feature>
<keyword evidence="3" id="KW-0813">Transport</keyword>
<evidence type="ECO:0000256" key="6">
    <source>
        <dbReference type="ARBA" id="ARBA00022989"/>
    </source>
</evidence>
<evidence type="ECO:0000256" key="9">
    <source>
        <dbReference type="SAM" id="Phobius"/>
    </source>
</evidence>
<feature type="transmembrane region" description="Helical" evidence="9">
    <location>
        <begin position="475"/>
        <end position="497"/>
    </location>
</feature>
<dbReference type="GO" id="GO:0016020">
    <property type="term" value="C:membrane"/>
    <property type="evidence" value="ECO:0007669"/>
    <property type="project" value="UniProtKB-SubCell"/>
</dbReference>
<keyword evidence="5" id="KW-0029">Amino-acid transport</keyword>
<dbReference type="InterPro" id="IPR052599">
    <property type="entry name" value="SLC43A_AATransporter"/>
</dbReference>
<feature type="transmembrane region" description="Helical" evidence="9">
    <location>
        <begin position="504"/>
        <end position="521"/>
    </location>
</feature>
<evidence type="ECO:0000256" key="5">
    <source>
        <dbReference type="ARBA" id="ARBA00022970"/>
    </source>
</evidence>
<comment type="subcellular location">
    <subcellularLocation>
        <location evidence="1">Membrane</location>
        <topology evidence="1">Multi-pass membrane protein</topology>
    </subcellularLocation>
</comment>
<reference evidence="10" key="1">
    <citation type="submission" date="2021-01" db="EMBL/GenBank/DDBJ databases">
        <authorList>
            <person name="Corre E."/>
            <person name="Pelletier E."/>
            <person name="Niang G."/>
            <person name="Scheremetjew M."/>
            <person name="Finn R."/>
            <person name="Kale V."/>
            <person name="Holt S."/>
            <person name="Cochrane G."/>
            <person name="Meng A."/>
            <person name="Brown T."/>
            <person name="Cohen L."/>
        </authorList>
    </citation>
    <scope>NUCLEOTIDE SEQUENCE</scope>
    <source>
        <strain evidence="10">Ms1</strain>
    </source>
</reference>
<evidence type="ECO:0000313" key="10">
    <source>
        <dbReference type="EMBL" id="CAD8910198.1"/>
    </source>
</evidence>
<protein>
    <recommendedName>
        <fullName evidence="11">Major facilitator superfamily (MFS) profile domain-containing protein</fullName>
    </recommendedName>
</protein>
<evidence type="ECO:0000256" key="7">
    <source>
        <dbReference type="ARBA" id="ARBA00023136"/>
    </source>
</evidence>
<dbReference type="InterPro" id="IPR036259">
    <property type="entry name" value="MFS_trans_sf"/>
</dbReference>
<evidence type="ECO:0000256" key="2">
    <source>
        <dbReference type="ARBA" id="ARBA00006595"/>
    </source>
</evidence>
<feature type="transmembrane region" description="Helical" evidence="9">
    <location>
        <begin position="191"/>
        <end position="213"/>
    </location>
</feature>
<feature type="transmembrane region" description="Helical" evidence="9">
    <location>
        <begin position="448"/>
        <end position="469"/>
    </location>
</feature>
<feature type="transmembrane region" description="Helical" evidence="9">
    <location>
        <begin position="73"/>
        <end position="97"/>
    </location>
</feature>
<feature type="transmembrane region" description="Helical" evidence="9">
    <location>
        <begin position="541"/>
        <end position="562"/>
    </location>
</feature>
<accession>A0A7S1G570</accession>
<comment type="similarity">
    <text evidence="2">Belongs to the SLC43A transporter (TC 2.A.1.44) family.</text>
</comment>
<evidence type="ECO:0000256" key="4">
    <source>
        <dbReference type="ARBA" id="ARBA00022692"/>
    </source>
</evidence>
<dbReference type="GO" id="GO:0022857">
    <property type="term" value="F:transmembrane transporter activity"/>
    <property type="evidence" value="ECO:0007669"/>
    <property type="project" value="InterPro"/>
</dbReference>
<evidence type="ECO:0000256" key="3">
    <source>
        <dbReference type="ARBA" id="ARBA00022448"/>
    </source>
</evidence>
<dbReference type="EMBL" id="HBFS01005044">
    <property type="protein sequence ID" value="CAD8910198.1"/>
    <property type="molecule type" value="Transcribed_RNA"/>
</dbReference>
<organism evidence="10">
    <name type="scientific">Bicosoecida sp. CB-2014</name>
    <dbReference type="NCBI Taxonomy" id="1486930"/>
    <lineage>
        <taxon>Eukaryota</taxon>
        <taxon>Sar</taxon>
        <taxon>Stramenopiles</taxon>
        <taxon>Bigyra</taxon>
        <taxon>Opalozoa</taxon>
        <taxon>Bicosoecida</taxon>
    </lineage>
</organism>
<dbReference type="AlphaFoldDB" id="A0A7S1G570"/>
<feature type="region of interest" description="Disordered" evidence="8">
    <location>
        <begin position="247"/>
        <end position="268"/>
    </location>
</feature>
<gene>
    <name evidence="10" type="ORF">BSP0115_LOCUS3402</name>
</gene>
<keyword evidence="4 9" id="KW-0812">Transmembrane</keyword>
<keyword evidence="6 9" id="KW-1133">Transmembrane helix</keyword>
<dbReference type="InterPro" id="IPR011701">
    <property type="entry name" value="MFS"/>
</dbReference>
<dbReference type="PANTHER" id="PTHR20772:SF2">
    <property type="entry name" value="PROTEIN FMP42"/>
    <property type="match status" value="1"/>
</dbReference>
<evidence type="ECO:0000256" key="8">
    <source>
        <dbReference type="SAM" id="MobiDB-lite"/>
    </source>
</evidence>
<proteinExistence type="inferred from homology"/>
<dbReference type="PANTHER" id="PTHR20772">
    <property type="entry name" value="PROTEIN FMP42"/>
    <property type="match status" value="1"/>
</dbReference>
<feature type="transmembrane region" description="Helical" evidence="9">
    <location>
        <begin position="12"/>
        <end position="38"/>
    </location>
</feature>